<dbReference type="EMBL" id="CAJVPV010039949">
    <property type="protein sequence ID" value="CAG8759366.1"/>
    <property type="molecule type" value="Genomic_DNA"/>
</dbReference>
<accession>A0A9N9J4P1</accession>
<dbReference type="Proteomes" id="UP000789342">
    <property type="component" value="Unassembled WGS sequence"/>
</dbReference>
<dbReference type="InterPro" id="IPR015943">
    <property type="entry name" value="WD40/YVTN_repeat-like_dom_sf"/>
</dbReference>
<protein>
    <submittedName>
        <fullName evidence="2">9024_t:CDS:1</fullName>
    </submittedName>
</protein>
<feature type="non-terminal residue" evidence="2">
    <location>
        <position position="240"/>
    </location>
</feature>
<dbReference type="InterPro" id="IPR036322">
    <property type="entry name" value="WD40_repeat_dom_sf"/>
</dbReference>
<feature type="non-terminal residue" evidence="2">
    <location>
        <position position="1"/>
    </location>
</feature>
<dbReference type="PROSITE" id="PS50082">
    <property type="entry name" value="WD_REPEATS_2"/>
    <property type="match status" value="1"/>
</dbReference>
<evidence type="ECO:0000313" key="2">
    <source>
        <dbReference type="EMBL" id="CAG8759366.1"/>
    </source>
</evidence>
<organism evidence="2 3">
    <name type="scientific">Acaulospora morrowiae</name>
    <dbReference type="NCBI Taxonomy" id="94023"/>
    <lineage>
        <taxon>Eukaryota</taxon>
        <taxon>Fungi</taxon>
        <taxon>Fungi incertae sedis</taxon>
        <taxon>Mucoromycota</taxon>
        <taxon>Glomeromycotina</taxon>
        <taxon>Glomeromycetes</taxon>
        <taxon>Diversisporales</taxon>
        <taxon>Acaulosporaceae</taxon>
        <taxon>Acaulospora</taxon>
    </lineage>
</organism>
<dbReference type="AlphaFoldDB" id="A0A9N9J4P1"/>
<dbReference type="InterPro" id="IPR001680">
    <property type="entry name" value="WD40_rpt"/>
</dbReference>
<name>A0A9N9J4P1_9GLOM</name>
<sequence>IASLMAYLARNEVFVRGDLMENEDNRLVKGTKSILEDSQLSSKSFGGRESPVEKLLLQSFEKYKSYNYKSGSGDVNETALDYSNPNKPRLAMAYIANVDPNYNMPGNLQFLDIAAGSAYNLYGHHAPDAITKGELWTTVTDVKFSPDGKFIFSASTDATIKTWYMEDSKKFQRPYNVKVCQSGINRLAVRNAPKDGTIYQFASCEESGMIQLHSIRKDYKKFHLFSQDFKDESRKRSAND</sequence>
<dbReference type="SUPFAM" id="SSF50978">
    <property type="entry name" value="WD40 repeat-like"/>
    <property type="match status" value="1"/>
</dbReference>
<proteinExistence type="predicted"/>
<evidence type="ECO:0000313" key="3">
    <source>
        <dbReference type="Proteomes" id="UP000789342"/>
    </source>
</evidence>
<keyword evidence="3" id="KW-1185">Reference proteome</keyword>
<reference evidence="2" key="1">
    <citation type="submission" date="2021-06" db="EMBL/GenBank/DDBJ databases">
        <authorList>
            <person name="Kallberg Y."/>
            <person name="Tangrot J."/>
            <person name="Rosling A."/>
        </authorList>
    </citation>
    <scope>NUCLEOTIDE SEQUENCE</scope>
    <source>
        <strain evidence="2">CL551</strain>
    </source>
</reference>
<comment type="caution">
    <text evidence="2">The sequence shown here is derived from an EMBL/GenBank/DDBJ whole genome shotgun (WGS) entry which is preliminary data.</text>
</comment>
<dbReference type="Gene3D" id="2.130.10.10">
    <property type="entry name" value="YVTN repeat-like/Quinoprotein amine dehydrogenase"/>
    <property type="match status" value="1"/>
</dbReference>
<dbReference type="OrthoDB" id="10248252at2759"/>
<dbReference type="Pfam" id="PF00400">
    <property type="entry name" value="WD40"/>
    <property type="match status" value="1"/>
</dbReference>
<gene>
    <name evidence="2" type="ORF">AMORRO_LOCUS15810</name>
</gene>
<evidence type="ECO:0000256" key="1">
    <source>
        <dbReference type="PROSITE-ProRule" id="PRU00221"/>
    </source>
</evidence>
<keyword evidence="1" id="KW-0853">WD repeat</keyword>
<feature type="repeat" description="WD" evidence="1">
    <location>
        <begin position="139"/>
        <end position="173"/>
    </location>
</feature>
<dbReference type="SMART" id="SM00320">
    <property type="entry name" value="WD40"/>
    <property type="match status" value="1"/>
</dbReference>